<dbReference type="AlphaFoldDB" id="A0A371HKJ0"/>
<gene>
    <name evidence="2" type="ORF">CR513_13112</name>
</gene>
<feature type="domain" description="RNase H type-1" evidence="1">
    <location>
        <begin position="38"/>
        <end position="95"/>
    </location>
</feature>
<dbReference type="InterPro" id="IPR002156">
    <property type="entry name" value="RNaseH_domain"/>
</dbReference>
<dbReference type="OrthoDB" id="1938451at2759"/>
<dbReference type="PANTHER" id="PTHR48475">
    <property type="entry name" value="RIBONUCLEASE H"/>
    <property type="match status" value="1"/>
</dbReference>
<evidence type="ECO:0000313" key="2">
    <source>
        <dbReference type="EMBL" id="RDY03308.1"/>
    </source>
</evidence>
<organism evidence="2 3">
    <name type="scientific">Mucuna pruriens</name>
    <name type="common">Velvet bean</name>
    <name type="synonym">Dolichos pruriens</name>
    <dbReference type="NCBI Taxonomy" id="157652"/>
    <lineage>
        <taxon>Eukaryota</taxon>
        <taxon>Viridiplantae</taxon>
        <taxon>Streptophyta</taxon>
        <taxon>Embryophyta</taxon>
        <taxon>Tracheophyta</taxon>
        <taxon>Spermatophyta</taxon>
        <taxon>Magnoliopsida</taxon>
        <taxon>eudicotyledons</taxon>
        <taxon>Gunneridae</taxon>
        <taxon>Pentapetalae</taxon>
        <taxon>rosids</taxon>
        <taxon>fabids</taxon>
        <taxon>Fabales</taxon>
        <taxon>Fabaceae</taxon>
        <taxon>Papilionoideae</taxon>
        <taxon>50 kb inversion clade</taxon>
        <taxon>NPAAA clade</taxon>
        <taxon>indigoferoid/millettioid clade</taxon>
        <taxon>Phaseoleae</taxon>
        <taxon>Mucuna</taxon>
    </lineage>
</organism>
<feature type="non-terminal residue" evidence="2">
    <location>
        <position position="1"/>
    </location>
</feature>
<reference evidence="2" key="1">
    <citation type="submission" date="2018-05" db="EMBL/GenBank/DDBJ databases">
        <title>Draft genome of Mucuna pruriens seed.</title>
        <authorList>
            <person name="Nnadi N.E."/>
            <person name="Vos R."/>
            <person name="Hasami M.H."/>
            <person name="Devisetty U.K."/>
            <person name="Aguiy J.C."/>
        </authorList>
    </citation>
    <scope>NUCLEOTIDE SEQUENCE [LARGE SCALE GENOMIC DNA]</scope>
    <source>
        <strain evidence="2">JCA_2017</strain>
    </source>
</reference>
<name>A0A371HKJ0_MUCPR</name>
<sequence>MLASPPILAKPTEGNPNLIYLSIFNNAISAIIVQEVEKDQRPVASNSQAKYKALLAKIRLTEELGAKVLVIKSDSQLVTEQVNGDYQAKDPQLAKY</sequence>
<keyword evidence="3" id="KW-1185">Reference proteome</keyword>
<accession>A0A371HKJ0</accession>
<dbReference type="GO" id="GO:0004523">
    <property type="term" value="F:RNA-DNA hybrid ribonuclease activity"/>
    <property type="evidence" value="ECO:0007669"/>
    <property type="project" value="InterPro"/>
</dbReference>
<dbReference type="EMBL" id="QJKJ01002332">
    <property type="protein sequence ID" value="RDY03308.1"/>
    <property type="molecule type" value="Genomic_DNA"/>
</dbReference>
<dbReference type="PANTHER" id="PTHR48475:SF2">
    <property type="entry name" value="RIBONUCLEASE H"/>
    <property type="match status" value="1"/>
</dbReference>
<dbReference type="GO" id="GO:0003676">
    <property type="term" value="F:nucleic acid binding"/>
    <property type="evidence" value="ECO:0007669"/>
    <property type="project" value="InterPro"/>
</dbReference>
<comment type="caution">
    <text evidence="2">The sequence shown here is derived from an EMBL/GenBank/DDBJ whole genome shotgun (WGS) entry which is preliminary data.</text>
</comment>
<evidence type="ECO:0000259" key="1">
    <source>
        <dbReference type="Pfam" id="PF13456"/>
    </source>
</evidence>
<dbReference type="SUPFAM" id="SSF53098">
    <property type="entry name" value="Ribonuclease H-like"/>
    <property type="match status" value="1"/>
</dbReference>
<dbReference type="InterPro" id="IPR012337">
    <property type="entry name" value="RNaseH-like_sf"/>
</dbReference>
<dbReference type="Pfam" id="PF13456">
    <property type="entry name" value="RVT_3"/>
    <property type="match status" value="1"/>
</dbReference>
<dbReference type="InterPro" id="IPR036397">
    <property type="entry name" value="RNaseH_sf"/>
</dbReference>
<evidence type="ECO:0000313" key="3">
    <source>
        <dbReference type="Proteomes" id="UP000257109"/>
    </source>
</evidence>
<dbReference type="Gene3D" id="3.30.420.10">
    <property type="entry name" value="Ribonuclease H-like superfamily/Ribonuclease H"/>
    <property type="match status" value="1"/>
</dbReference>
<dbReference type="Proteomes" id="UP000257109">
    <property type="component" value="Unassembled WGS sequence"/>
</dbReference>
<protein>
    <recommendedName>
        <fullName evidence="1">RNase H type-1 domain-containing protein</fullName>
    </recommendedName>
</protein>
<proteinExistence type="predicted"/>